<feature type="compositionally biased region" description="Polar residues" evidence="8">
    <location>
        <begin position="1265"/>
        <end position="1275"/>
    </location>
</feature>
<keyword evidence="5" id="KW-0347">Helicase</keyword>
<dbReference type="SUPFAM" id="SSF52540">
    <property type="entry name" value="P-loop containing nucleoside triphosphate hydrolases"/>
    <property type="match status" value="1"/>
</dbReference>
<feature type="domain" description="Helicase C-terminal" evidence="10">
    <location>
        <begin position="565"/>
        <end position="728"/>
    </location>
</feature>
<gene>
    <name evidence="11" type="ORF">NCGR_LOCUS41401</name>
</gene>
<dbReference type="CDD" id="cd18033">
    <property type="entry name" value="DEXDc_FANCM"/>
    <property type="match status" value="1"/>
</dbReference>
<dbReference type="GO" id="GO:0036297">
    <property type="term" value="P:interstrand cross-link repair"/>
    <property type="evidence" value="ECO:0007669"/>
    <property type="project" value="TreeGrafter"/>
</dbReference>
<feature type="compositionally biased region" description="Basic residues" evidence="8">
    <location>
        <begin position="183"/>
        <end position="194"/>
    </location>
</feature>
<dbReference type="InterPro" id="IPR001650">
    <property type="entry name" value="Helicase_C-like"/>
</dbReference>
<dbReference type="PROSITE" id="PS51194">
    <property type="entry name" value="HELICASE_CTER"/>
    <property type="match status" value="1"/>
</dbReference>
<reference evidence="11" key="1">
    <citation type="submission" date="2020-10" db="EMBL/GenBank/DDBJ databases">
        <authorList>
            <person name="Han B."/>
            <person name="Lu T."/>
            <person name="Zhao Q."/>
            <person name="Huang X."/>
            <person name="Zhao Y."/>
        </authorList>
    </citation>
    <scope>NUCLEOTIDE SEQUENCE</scope>
</reference>
<keyword evidence="12" id="KW-1185">Reference proteome</keyword>
<feature type="compositionally biased region" description="Basic and acidic residues" evidence="8">
    <location>
        <begin position="81"/>
        <end position="96"/>
    </location>
</feature>
<dbReference type="GO" id="GO:0005634">
    <property type="term" value="C:nucleus"/>
    <property type="evidence" value="ECO:0007669"/>
    <property type="project" value="UniProtKB-SubCell"/>
</dbReference>
<dbReference type="PROSITE" id="PS51192">
    <property type="entry name" value="HELICASE_ATP_BIND_1"/>
    <property type="match status" value="1"/>
</dbReference>
<feature type="compositionally biased region" description="Gly residues" evidence="8">
    <location>
        <begin position="110"/>
        <end position="120"/>
    </location>
</feature>
<dbReference type="InterPro" id="IPR006935">
    <property type="entry name" value="Helicase/UvrB_N"/>
</dbReference>
<evidence type="ECO:0000256" key="7">
    <source>
        <dbReference type="ARBA" id="ARBA00023242"/>
    </source>
</evidence>
<feature type="compositionally biased region" description="Polar residues" evidence="8">
    <location>
        <begin position="1308"/>
        <end position="1329"/>
    </location>
</feature>
<evidence type="ECO:0000256" key="6">
    <source>
        <dbReference type="ARBA" id="ARBA00022840"/>
    </source>
</evidence>
<comment type="similarity">
    <text evidence="2">Belongs to the DEAD box helicase family. DEAH subfamily. FANCM sub-subfamily.</text>
</comment>
<evidence type="ECO:0000256" key="8">
    <source>
        <dbReference type="SAM" id="MobiDB-lite"/>
    </source>
</evidence>
<evidence type="ECO:0000313" key="12">
    <source>
        <dbReference type="Proteomes" id="UP000604825"/>
    </source>
</evidence>
<dbReference type="Proteomes" id="UP000604825">
    <property type="component" value="Unassembled WGS sequence"/>
</dbReference>
<feature type="compositionally biased region" description="Acidic residues" evidence="8">
    <location>
        <begin position="1233"/>
        <end position="1251"/>
    </location>
</feature>
<dbReference type="FunFam" id="3.40.50.300:FF:000861">
    <property type="entry name" value="Fanconi anemia, complementation group M"/>
    <property type="match status" value="1"/>
</dbReference>
<dbReference type="EMBL" id="CAJGYO010000010">
    <property type="protein sequence ID" value="CAD6257918.1"/>
    <property type="molecule type" value="Genomic_DNA"/>
</dbReference>
<feature type="region of interest" description="Disordered" evidence="8">
    <location>
        <begin position="33"/>
        <end position="194"/>
    </location>
</feature>
<feature type="compositionally biased region" description="Pro residues" evidence="8">
    <location>
        <begin position="40"/>
        <end position="55"/>
    </location>
</feature>
<dbReference type="InterPro" id="IPR027417">
    <property type="entry name" value="P-loop_NTPase"/>
</dbReference>
<evidence type="ECO:0000256" key="5">
    <source>
        <dbReference type="ARBA" id="ARBA00022806"/>
    </source>
</evidence>
<keyword evidence="7" id="KW-0539">Nucleus</keyword>
<dbReference type="Pfam" id="PF00271">
    <property type="entry name" value="Helicase_C"/>
    <property type="match status" value="1"/>
</dbReference>
<evidence type="ECO:0000259" key="9">
    <source>
        <dbReference type="PROSITE" id="PS51192"/>
    </source>
</evidence>
<feature type="region of interest" description="Disordered" evidence="8">
    <location>
        <begin position="1233"/>
        <end position="1283"/>
    </location>
</feature>
<feature type="region of interest" description="Disordered" evidence="8">
    <location>
        <begin position="1125"/>
        <end position="1145"/>
    </location>
</feature>
<dbReference type="InterPro" id="IPR014001">
    <property type="entry name" value="Helicase_ATP-bd"/>
</dbReference>
<evidence type="ECO:0000256" key="4">
    <source>
        <dbReference type="ARBA" id="ARBA00022801"/>
    </source>
</evidence>
<dbReference type="PANTHER" id="PTHR14025:SF20">
    <property type="entry name" value="FANCONI ANEMIA GROUP M PROTEIN"/>
    <property type="match status" value="1"/>
</dbReference>
<dbReference type="SMART" id="SM00487">
    <property type="entry name" value="DEXDc"/>
    <property type="match status" value="1"/>
</dbReference>
<feature type="compositionally biased region" description="Polar residues" evidence="8">
    <location>
        <begin position="1133"/>
        <end position="1145"/>
    </location>
</feature>
<dbReference type="SMART" id="SM00490">
    <property type="entry name" value="HELICc"/>
    <property type="match status" value="1"/>
</dbReference>
<dbReference type="Gene3D" id="3.40.50.300">
    <property type="entry name" value="P-loop containing nucleotide triphosphate hydrolases"/>
    <property type="match status" value="2"/>
</dbReference>
<protein>
    <submittedName>
        <fullName evidence="11">Uncharacterized protein</fullName>
    </submittedName>
</protein>
<keyword evidence="4" id="KW-0378">Hydrolase</keyword>
<feature type="compositionally biased region" description="Low complexity" evidence="8">
    <location>
        <begin position="100"/>
        <end position="109"/>
    </location>
</feature>
<feature type="compositionally biased region" description="Low complexity" evidence="8">
    <location>
        <begin position="158"/>
        <end position="177"/>
    </location>
</feature>
<organism evidence="11 12">
    <name type="scientific">Miscanthus lutarioriparius</name>
    <dbReference type="NCBI Taxonomy" id="422564"/>
    <lineage>
        <taxon>Eukaryota</taxon>
        <taxon>Viridiplantae</taxon>
        <taxon>Streptophyta</taxon>
        <taxon>Embryophyta</taxon>
        <taxon>Tracheophyta</taxon>
        <taxon>Spermatophyta</taxon>
        <taxon>Magnoliopsida</taxon>
        <taxon>Liliopsida</taxon>
        <taxon>Poales</taxon>
        <taxon>Poaceae</taxon>
        <taxon>PACMAD clade</taxon>
        <taxon>Panicoideae</taxon>
        <taxon>Andropogonodae</taxon>
        <taxon>Andropogoneae</taxon>
        <taxon>Saccharinae</taxon>
        <taxon>Miscanthus</taxon>
    </lineage>
</organism>
<dbReference type="GO" id="GO:0043138">
    <property type="term" value="F:3'-5' DNA helicase activity"/>
    <property type="evidence" value="ECO:0007669"/>
    <property type="project" value="InterPro"/>
</dbReference>
<evidence type="ECO:0000256" key="3">
    <source>
        <dbReference type="ARBA" id="ARBA00022741"/>
    </source>
</evidence>
<dbReference type="GO" id="GO:0009378">
    <property type="term" value="F:four-way junction helicase activity"/>
    <property type="evidence" value="ECO:0007669"/>
    <property type="project" value="TreeGrafter"/>
</dbReference>
<evidence type="ECO:0000256" key="2">
    <source>
        <dbReference type="ARBA" id="ARBA00009889"/>
    </source>
</evidence>
<dbReference type="Pfam" id="PF04851">
    <property type="entry name" value="ResIII"/>
    <property type="match status" value="1"/>
</dbReference>
<name>A0A811QB37_9POAL</name>
<dbReference type="InterPro" id="IPR044749">
    <property type="entry name" value="FANCM_DEXDc"/>
</dbReference>
<proteinExistence type="inferred from homology"/>
<dbReference type="PANTHER" id="PTHR14025">
    <property type="entry name" value="FANCONI ANEMIA GROUP M FANCM FAMILY MEMBER"/>
    <property type="match status" value="1"/>
</dbReference>
<dbReference type="GO" id="GO:0016787">
    <property type="term" value="F:hydrolase activity"/>
    <property type="evidence" value="ECO:0007669"/>
    <property type="project" value="UniProtKB-KW"/>
</dbReference>
<feature type="compositionally biased region" description="Basic and acidic residues" evidence="8">
    <location>
        <begin position="132"/>
        <end position="157"/>
    </location>
</feature>
<accession>A0A811QB37</accession>
<evidence type="ECO:0000256" key="1">
    <source>
        <dbReference type="ARBA" id="ARBA00004123"/>
    </source>
</evidence>
<comment type="caution">
    <text evidence="11">The sequence shown here is derived from an EMBL/GenBank/DDBJ whole genome shotgun (WGS) entry which is preliminary data.</text>
</comment>
<keyword evidence="3" id="KW-0547">Nucleotide-binding</keyword>
<evidence type="ECO:0000313" key="11">
    <source>
        <dbReference type="EMBL" id="CAD6257918.1"/>
    </source>
</evidence>
<dbReference type="GO" id="GO:0005524">
    <property type="term" value="F:ATP binding"/>
    <property type="evidence" value="ECO:0007669"/>
    <property type="project" value="UniProtKB-KW"/>
</dbReference>
<dbReference type="GO" id="GO:0045003">
    <property type="term" value="P:double-strand break repair via synthesis-dependent strand annealing"/>
    <property type="evidence" value="ECO:0007669"/>
    <property type="project" value="TreeGrafter"/>
</dbReference>
<dbReference type="GO" id="GO:0000400">
    <property type="term" value="F:four-way junction DNA binding"/>
    <property type="evidence" value="ECO:0007669"/>
    <property type="project" value="TreeGrafter"/>
</dbReference>
<dbReference type="OrthoDB" id="6513042at2759"/>
<sequence length="1409" mass="157371">MSAPPRLAVDDFYDDDGFDWEAAVQEIDRACALASASAPAPAPAPVHHPLPPRAPEPSATAQLHRPPAAGGGAARQSTLDRFVDSFTKRRLEKERPAPAPTQAAPRGVGVEPGGGGGVGRPGVRAGKGCSRQADEKAVEDRFVESFTRRQREKERAAAEVALAPAGGRGHPAARAGKGCSGRGRGRGRVKRAGKGCSRRPNVEVEYDPCTVALDHEAVKTWIYPTNVEVREYQKYMVAKALFTNTLIALPTGLGKTFIAAVVMYNYFRWFPEGKIIFTCPSRPLVTQQIEACYNTVGIPQELIIDMKGGLCPSTRSVHWKSKRVFFVTPQVLQNDIQSGICMVQQIVCLVIDEAHKASGNYAYCMVIRELLAARVPLRILALTATPGSKHSKIQSVIDNLSISELIYCDEEDSRVNQYVNTRKIEVVQVPSGSDATQVANMLLDIVRPHLNRLRDAGVIDHRDYANWTQYELLQFKDKFKEAPPPNIHEIERGEIERSFVILGPLCHTRRLLLSHGTQIAHGYLDKKLKGGFLNLMRKNDLFWRLKQKMKLSSSQGTSTTPKVEELKRLMLEHFSTDSNLTNSRIIIFSHYRESVKEIYCSLQDIDDKLIRPVKFIGQSSAGNNQMKGQSQKTQQAILQKFRSGVYNVLVATSIGEEGLDIVEVDLVICFDANVSPLRMIQRMGRTGRKNEGRGYRKKQGDCRTMRKLLHNSERFEYHASPRMVPHVYIPEVKYVKLTIDKYIPHLRKTRVAAKEASPSPWKMSEADGQMIARYFGACKEEVWRPSLVAFPRFQLYPSVVHKVPHSFRTTDMLTDAMQQLQDPSLFRTKCEIPLQEPANVAAVEEGLEHEGLYAINGNEEMPQECDGSEASPRVVWNENVSVPGSPVKKYPIHTFFSGDYVTVDRRGSVLITFVPVLPQKFAFSKDIKNAVWNNKDQNKAEPYRSAAGVSRTTVEFVHPVANTDKHMFVDNVSTVAMHSPEYSGHCDNVDDNHVFTTVPPKTLTSPREKMDTPCNVKLPESTYSYQEDMELSPRLTVYMEEGIVPESPVVEVSHLHQEMDEAADFGAVPKHGSPKSRDERAHANVAGCHKGPLNFEKNGQLLSGTNELGGSSRLYVLDQTRAKTEEPMHPSNVKMTTTTRHSPSGNMLYDSFSGDYQLRSGGDASGSVQQAPKYRRLCKYGDKIKRVSSMSLDGCHDRFGECNIANKDRPNQIKHAMGAKRKTKRRLDAYIDEEVEVSEDADVSEDEDDNQSEDKYEDSFIDDQATPTEFTQTEQGGRHNGDMMGFYRQSLLTQTPVVLPSRYLDVSDNSASRTGNTSCSSQAGHNSTETPKEIQTHHTINPSPSYSFVQDQCETAIANCESSTKLDCRKRRLSFQQPPAIPASEPATIFHVAIPYILMMKTLILMNQH</sequence>
<dbReference type="InterPro" id="IPR039686">
    <property type="entry name" value="FANCM/Mph1-like_ID"/>
</dbReference>
<keyword evidence="6" id="KW-0067">ATP-binding</keyword>
<dbReference type="CDD" id="cd12091">
    <property type="entry name" value="FANCM_ID"/>
    <property type="match status" value="1"/>
</dbReference>
<evidence type="ECO:0000259" key="10">
    <source>
        <dbReference type="PROSITE" id="PS51194"/>
    </source>
</evidence>
<feature type="domain" description="Helicase ATP-binding" evidence="9">
    <location>
        <begin position="236"/>
        <end position="404"/>
    </location>
</feature>
<feature type="region of interest" description="Disordered" evidence="8">
    <location>
        <begin position="1308"/>
        <end position="1339"/>
    </location>
</feature>
<comment type="subcellular location">
    <subcellularLocation>
        <location evidence="1">Nucleus</location>
    </subcellularLocation>
</comment>